<evidence type="ECO:0000313" key="2">
    <source>
        <dbReference type="Proteomes" id="UP001420932"/>
    </source>
</evidence>
<name>A0AAP0KYC1_9MAGN</name>
<protein>
    <submittedName>
        <fullName evidence="1">Uncharacterized protein</fullName>
    </submittedName>
</protein>
<keyword evidence="2" id="KW-1185">Reference proteome</keyword>
<comment type="caution">
    <text evidence="1">The sequence shown here is derived from an EMBL/GenBank/DDBJ whole genome shotgun (WGS) entry which is preliminary data.</text>
</comment>
<reference evidence="1 2" key="1">
    <citation type="submission" date="2024-01" db="EMBL/GenBank/DDBJ databases">
        <title>Genome assemblies of Stephania.</title>
        <authorList>
            <person name="Yang L."/>
        </authorList>
    </citation>
    <scope>NUCLEOTIDE SEQUENCE [LARGE SCALE GENOMIC DNA]</scope>
    <source>
        <strain evidence="1">YNDBR</strain>
        <tissue evidence="1">Leaf</tissue>
    </source>
</reference>
<gene>
    <name evidence="1" type="ORF">Syun_007349</name>
</gene>
<accession>A0AAP0KYC1</accession>
<evidence type="ECO:0000313" key="1">
    <source>
        <dbReference type="EMBL" id="KAK9161008.1"/>
    </source>
</evidence>
<dbReference type="Proteomes" id="UP001420932">
    <property type="component" value="Unassembled WGS sequence"/>
</dbReference>
<organism evidence="1 2">
    <name type="scientific">Stephania yunnanensis</name>
    <dbReference type="NCBI Taxonomy" id="152371"/>
    <lineage>
        <taxon>Eukaryota</taxon>
        <taxon>Viridiplantae</taxon>
        <taxon>Streptophyta</taxon>
        <taxon>Embryophyta</taxon>
        <taxon>Tracheophyta</taxon>
        <taxon>Spermatophyta</taxon>
        <taxon>Magnoliopsida</taxon>
        <taxon>Ranunculales</taxon>
        <taxon>Menispermaceae</taxon>
        <taxon>Menispermoideae</taxon>
        <taxon>Cissampelideae</taxon>
        <taxon>Stephania</taxon>
    </lineage>
</organism>
<proteinExistence type="predicted"/>
<dbReference type="EMBL" id="JBBNAF010000003">
    <property type="protein sequence ID" value="KAK9161008.1"/>
    <property type="molecule type" value="Genomic_DNA"/>
</dbReference>
<dbReference type="AlphaFoldDB" id="A0AAP0KYC1"/>
<sequence length="113" mass="11980">MAAAAARLLDGGSRRPAAWADRLGACRRAIGFCGGAEEQRAIDDRRGEEMAEQAAVAGGGAGEPDGGATVMPAAARWRQRRWLGSGNDVVNDAMTLSNRIGGVNRRKSTTRWR</sequence>